<dbReference type="OrthoDB" id="9808476at2"/>
<evidence type="ECO:0000256" key="2">
    <source>
        <dbReference type="PROSITE-ProRule" id="PRU00335"/>
    </source>
</evidence>
<dbReference type="Pfam" id="PF22568">
    <property type="entry name" value="Tet_C_40"/>
    <property type="match status" value="1"/>
</dbReference>
<feature type="DNA-binding region" description="H-T-H motif" evidence="2">
    <location>
        <begin position="40"/>
        <end position="59"/>
    </location>
</feature>
<dbReference type="Proteomes" id="UP000184386">
    <property type="component" value="Unassembled WGS sequence"/>
</dbReference>
<feature type="domain" description="HTH tetR-type" evidence="3">
    <location>
        <begin position="17"/>
        <end position="77"/>
    </location>
</feature>
<evidence type="ECO:0000256" key="1">
    <source>
        <dbReference type="ARBA" id="ARBA00023125"/>
    </source>
</evidence>
<keyword evidence="5" id="KW-1185">Reference proteome</keyword>
<dbReference type="SUPFAM" id="SSF46689">
    <property type="entry name" value="Homeodomain-like"/>
    <property type="match status" value="1"/>
</dbReference>
<dbReference type="PANTHER" id="PTHR43479:SF11">
    <property type="entry name" value="ACREF_ENVCD OPERON REPRESSOR-RELATED"/>
    <property type="match status" value="1"/>
</dbReference>
<dbReference type="InterPro" id="IPR009057">
    <property type="entry name" value="Homeodomain-like_sf"/>
</dbReference>
<dbReference type="InterPro" id="IPR001647">
    <property type="entry name" value="HTH_TetR"/>
</dbReference>
<sequence length="207" mass="23919">MNNGKSSSRNPQQKRSVQRKEDILDVAMFLFSSKGFYNTTTNEIAKTAKISIGNLYFYFPDKDTILIELLERYNQHFLSVYDDINTAENVRLYQSDKKKWLYNLIDNLIVLHESTKNFSRELNVLYYARPEVAALVDAQSEKVRLATLDGLVQHKEDLQSEDMEALSVVIVDYISALVDRIVFKDNIVDKQRILRAGIEALYKGLLI</sequence>
<dbReference type="InterPro" id="IPR023772">
    <property type="entry name" value="DNA-bd_HTH_TetR-type_CS"/>
</dbReference>
<dbReference type="EMBL" id="FRAC01000011">
    <property type="protein sequence ID" value="SHK36649.1"/>
    <property type="molecule type" value="Genomic_DNA"/>
</dbReference>
<dbReference type="RefSeq" id="WP_073275986.1">
    <property type="nucleotide sequence ID" value="NZ_FRAC01000011.1"/>
</dbReference>
<keyword evidence="1 2" id="KW-0238">DNA-binding</keyword>
<dbReference type="Gene3D" id="1.10.357.10">
    <property type="entry name" value="Tetracycline Repressor, domain 2"/>
    <property type="match status" value="1"/>
</dbReference>
<dbReference type="PANTHER" id="PTHR43479">
    <property type="entry name" value="ACREF/ENVCD OPERON REPRESSOR-RELATED"/>
    <property type="match status" value="1"/>
</dbReference>
<proteinExistence type="predicted"/>
<protein>
    <submittedName>
        <fullName evidence="4">Transcriptional regulator, TetR family</fullName>
    </submittedName>
</protein>
<dbReference type="InterPro" id="IPR050624">
    <property type="entry name" value="HTH-type_Tx_Regulator"/>
</dbReference>
<evidence type="ECO:0000313" key="4">
    <source>
        <dbReference type="EMBL" id="SHK36649.1"/>
    </source>
</evidence>
<dbReference type="PROSITE" id="PS01081">
    <property type="entry name" value="HTH_TETR_1"/>
    <property type="match status" value="1"/>
</dbReference>
<dbReference type="GO" id="GO:0003677">
    <property type="term" value="F:DNA binding"/>
    <property type="evidence" value="ECO:0007669"/>
    <property type="project" value="UniProtKB-UniRule"/>
</dbReference>
<organism evidence="4 5">
    <name type="scientific">Anaerocolumna jejuensis DSM 15929</name>
    <dbReference type="NCBI Taxonomy" id="1121322"/>
    <lineage>
        <taxon>Bacteria</taxon>
        <taxon>Bacillati</taxon>
        <taxon>Bacillota</taxon>
        <taxon>Clostridia</taxon>
        <taxon>Lachnospirales</taxon>
        <taxon>Lachnospiraceae</taxon>
        <taxon>Anaerocolumna</taxon>
    </lineage>
</organism>
<name>A0A1M6RWH3_9FIRM</name>
<evidence type="ECO:0000259" key="3">
    <source>
        <dbReference type="PROSITE" id="PS50977"/>
    </source>
</evidence>
<evidence type="ECO:0000313" key="5">
    <source>
        <dbReference type="Proteomes" id="UP000184386"/>
    </source>
</evidence>
<dbReference type="AlphaFoldDB" id="A0A1M6RWH3"/>
<dbReference type="Pfam" id="PF00440">
    <property type="entry name" value="TetR_N"/>
    <property type="match status" value="1"/>
</dbReference>
<dbReference type="Gene3D" id="1.10.10.60">
    <property type="entry name" value="Homeodomain-like"/>
    <property type="match status" value="1"/>
</dbReference>
<dbReference type="STRING" id="1121322.SAMN02745136_02313"/>
<dbReference type="PRINTS" id="PR00455">
    <property type="entry name" value="HTHTETR"/>
</dbReference>
<accession>A0A1M6RWH3</accession>
<dbReference type="InterPro" id="IPR055155">
    <property type="entry name" value="SMU_134-like_C"/>
</dbReference>
<reference evidence="4 5" key="1">
    <citation type="submission" date="2016-11" db="EMBL/GenBank/DDBJ databases">
        <authorList>
            <person name="Jaros S."/>
            <person name="Januszkiewicz K."/>
            <person name="Wedrychowicz H."/>
        </authorList>
    </citation>
    <scope>NUCLEOTIDE SEQUENCE [LARGE SCALE GENOMIC DNA]</scope>
    <source>
        <strain evidence="4 5">DSM 15929</strain>
    </source>
</reference>
<dbReference type="PROSITE" id="PS50977">
    <property type="entry name" value="HTH_TETR_2"/>
    <property type="match status" value="1"/>
</dbReference>
<gene>
    <name evidence="4" type="ORF">SAMN02745136_02313</name>
</gene>